<dbReference type="InterPro" id="IPR023286">
    <property type="entry name" value="ABATE_dom_sf"/>
</dbReference>
<dbReference type="InterPro" id="IPR021005">
    <property type="entry name" value="Znf_CGNR"/>
</dbReference>
<evidence type="ECO:0000313" key="2">
    <source>
        <dbReference type="Proteomes" id="UP000195062"/>
    </source>
</evidence>
<dbReference type="PANTHER" id="PTHR35525:SF3">
    <property type="entry name" value="BLL6575 PROTEIN"/>
    <property type="match status" value="1"/>
</dbReference>
<keyword evidence="2" id="KW-1185">Reference proteome</keyword>
<gene>
    <name evidence="1" type="ORF">CMMCAS07_02085</name>
</gene>
<dbReference type="AlphaFoldDB" id="A0A1Y3FGJ5"/>
<dbReference type="Gene3D" id="1.10.3300.10">
    <property type="entry name" value="Jann2411-like domain"/>
    <property type="match status" value="1"/>
</dbReference>
<proteinExistence type="predicted"/>
<dbReference type="EMBL" id="MDHH01000001">
    <property type="protein sequence ID" value="OUE03709.1"/>
    <property type="molecule type" value="Genomic_DNA"/>
</dbReference>
<dbReference type="SUPFAM" id="SSF160904">
    <property type="entry name" value="Jann2411-like"/>
    <property type="match status" value="1"/>
</dbReference>
<accession>A0A1Y3FGJ5</accession>
<organism evidence="1 2">
    <name type="scientific">Clavibacter michiganensis subsp. michiganensis</name>
    <dbReference type="NCBI Taxonomy" id="33013"/>
    <lineage>
        <taxon>Bacteria</taxon>
        <taxon>Bacillati</taxon>
        <taxon>Actinomycetota</taxon>
        <taxon>Actinomycetes</taxon>
        <taxon>Micrococcales</taxon>
        <taxon>Microbacteriaceae</taxon>
        <taxon>Clavibacter</taxon>
    </lineage>
</organism>
<dbReference type="Proteomes" id="UP000195062">
    <property type="component" value="Unassembled WGS sequence"/>
</dbReference>
<dbReference type="PANTHER" id="PTHR35525">
    <property type="entry name" value="BLL6575 PROTEIN"/>
    <property type="match status" value="1"/>
</dbReference>
<dbReference type="RefSeq" id="WP_172401784.1">
    <property type="nucleotide sequence ID" value="NZ_CP033724.1"/>
</dbReference>
<dbReference type="Pfam" id="PF07336">
    <property type="entry name" value="ABATE"/>
    <property type="match status" value="1"/>
</dbReference>
<reference evidence="1 2" key="1">
    <citation type="submission" date="2016-08" db="EMBL/GenBank/DDBJ databases">
        <title>Genome sequence of Clavibacter michiganensis subsp. michiganensis strain CASJ007.</title>
        <authorList>
            <person name="Thapa S.P."/>
            <person name="Coaker G."/>
        </authorList>
    </citation>
    <scope>NUCLEOTIDE SEQUENCE [LARGE SCALE GENOMIC DNA]</scope>
    <source>
        <strain evidence="1">CASJ007</strain>
    </source>
</reference>
<evidence type="ECO:0000313" key="1">
    <source>
        <dbReference type="EMBL" id="OUE03709.1"/>
    </source>
</evidence>
<dbReference type="GeneID" id="92948382"/>
<protein>
    <submittedName>
        <fullName evidence="1">CGNR zinc finger</fullName>
    </submittedName>
</protein>
<dbReference type="InterPro" id="IPR010852">
    <property type="entry name" value="ABATE"/>
</dbReference>
<comment type="caution">
    <text evidence="1">The sequence shown here is derived from an EMBL/GenBank/DDBJ whole genome shotgun (WGS) entry which is preliminary data.</text>
</comment>
<name>A0A1Y3FGJ5_CLAMM</name>
<sequence>MLFTPDTEDVLTFDAVILNTAPRATRSGDDLLATPAQLADLMTRSGFSGRFDRDDRELREVHRARARLRELWGLDRDAMVDPVNELLARHHAAPRLVRHDALDWHLHATPEDAPLADRILVEAAMALVDVVRSDATDRLRECAADDCDGVLVDLSRNGSKRFCSVRCGNRMNMVAFRERRAADPVG</sequence>
<dbReference type="Pfam" id="PF11706">
    <property type="entry name" value="zf-CGNR"/>
    <property type="match status" value="1"/>
</dbReference>